<dbReference type="HOGENOM" id="CLU_132589_0_0_9"/>
<dbReference type="InterPro" id="IPR050241">
    <property type="entry name" value="NAD-cap_RNA_hydrolase_NudC"/>
</dbReference>
<evidence type="ECO:0000256" key="4">
    <source>
        <dbReference type="ARBA" id="ARBA00012381"/>
    </source>
</evidence>
<evidence type="ECO:0000256" key="8">
    <source>
        <dbReference type="ARBA" id="ARBA00023027"/>
    </source>
</evidence>
<dbReference type="KEGG" id="lpk:LACPI_1242"/>
<keyword evidence="5" id="KW-0479">Metal-binding</keyword>
<evidence type="ECO:0000313" key="11">
    <source>
        <dbReference type="EMBL" id="CEN28442.1"/>
    </source>
</evidence>
<proteinExistence type="inferred from homology"/>
<accession>A0A0D6DXF3</accession>
<dbReference type="GO" id="GO:0005829">
    <property type="term" value="C:cytosol"/>
    <property type="evidence" value="ECO:0007669"/>
    <property type="project" value="TreeGrafter"/>
</dbReference>
<evidence type="ECO:0000256" key="6">
    <source>
        <dbReference type="ARBA" id="ARBA00022801"/>
    </source>
</evidence>
<dbReference type="InterPro" id="IPR049734">
    <property type="entry name" value="NudC-like_C"/>
</dbReference>
<name>A0A0D6DXF3_9LACT</name>
<dbReference type="GO" id="GO:0046872">
    <property type="term" value="F:metal ion binding"/>
    <property type="evidence" value="ECO:0007669"/>
    <property type="project" value="UniProtKB-KW"/>
</dbReference>
<dbReference type="PANTHER" id="PTHR42904:SF6">
    <property type="entry name" value="NAD-CAPPED RNA HYDROLASE NUDT12"/>
    <property type="match status" value="1"/>
</dbReference>
<feature type="domain" description="Nudix hydrolase" evidence="10">
    <location>
        <begin position="35"/>
        <end position="158"/>
    </location>
</feature>
<dbReference type="InterPro" id="IPR000086">
    <property type="entry name" value="NUDIX_hydrolase_dom"/>
</dbReference>
<dbReference type="InterPro" id="IPR020084">
    <property type="entry name" value="NUDIX_hydrolase_CS"/>
</dbReference>
<dbReference type="GO" id="GO:0035529">
    <property type="term" value="F:NADH pyrophosphatase activity"/>
    <property type="evidence" value="ECO:0007669"/>
    <property type="project" value="TreeGrafter"/>
</dbReference>
<dbReference type="Proteomes" id="UP000033166">
    <property type="component" value="Chromosome I"/>
</dbReference>
<sequence>MTYCMVCGCKLDTQYLETEGDIPYCPDCASFRFPIFNTAVSMIVLNKQLDKVLLIQQYQKQAYILVAGYINKGENAEAAVSREIAEEVGLTVSQIQANHSEYYAPSNTLMLNYVCVASQELVTLTDEVDAAKWFKLTEARQVIKADSLAKRFLESFLDKHELGVAQVKGGIK</sequence>
<reference evidence="12" key="1">
    <citation type="submission" date="2015-01" db="EMBL/GenBank/DDBJ databases">
        <authorList>
            <person name="Andreevskaya M."/>
        </authorList>
    </citation>
    <scope>NUCLEOTIDE SEQUENCE [LARGE SCALE GENOMIC DNA]</scope>
    <source>
        <strain evidence="12">MKFS47</strain>
    </source>
</reference>
<evidence type="ECO:0000256" key="3">
    <source>
        <dbReference type="ARBA" id="ARBA00009595"/>
    </source>
</evidence>
<dbReference type="CDD" id="cd03429">
    <property type="entry name" value="NUDIX_NADH_pyrophosphatase_Nudt13"/>
    <property type="match status" value="1"/>
</dbReference>
<evidence type="ECO:0000313" key="12">
    <source>
        <dbReference type="Proteomes" id="UP000033166"/>
    </source>
</evidence>
<dbReference type="STRING" id="1364.LP2241_30243"/>
<evidence type="ECO:0000256" key="5">
    <source>
        <dbReference type="ARBA" id="ARBA00022723"/>
    </source>
</evidence>
<comment type="catalytic activity">
    <reaction evidence="9">
        <text>a 5'-end NAD(+)-phospho-ribonucleoside in mRNA + H2O = a 5'-end phospho-adenosine-phospho-ribonucleoside in mRNA + beta-nicotinamide D-ribonucleotide + 2 H(+)</text>
        <dbReference type="Rhea" id="RHEA:60876"/>
        <dbReference type="Rhea" id="RHEA-COMP:15698"/>
        <dbReference type="Rhea" id="RHEA-COMP:15719"/>
        <dbReference type="ChEBI" id="CHEBI:14649"/>
        <dbReference type="ChEBI" id="CHEBI:15377"/>
        <dbReference type="ChEBI" id="CHEBI:15378"/>
        <dbReference type="ChEBI" id="CHEBI:144029"/>
        <dbReference type="ChEBI" id="CHEBI:144051"/>
    </reaction>
    <physiologicalReaction direction="left-to-right" evidence="9">
        <dbReference type="Rhea" id="RHEA:60877"/>
    </physiologicalReaction>
</comment>
<dbReference type="Gene3D" id="3.90.79.10">
    <property type="entry name" value="Nucleoside Triphosphate Pyrophosphohydrolase"/>
    <property type="match status" value="1"/>
</dbReference>
<gene>
    <name evidence="11" type="ORF">LACPI_1242</name>
</gene>
<keyword evidence="7" id="KW-0460">Magnesium</keyword>
<evidence type="ECO:0000256" key="2">
    <source>
        <dbReference type="ARBA" id="ARBA00001947"/>
    </source>
</evidence>
<dbReference type="GO" id="GO:0019677">
    <property type="term" value="P:NAD+ catabolic process"/>
    <property type="evidence" value="ECO:0007669"/>
    <property type="project" value="TreeGrafter"/>
</dbReference>
<dbReference type="SUPFAM" id="SSF55811">
    <property type="entry name" value="Nudix"/>
    <property type="match status" value="1"/>
</dbReference>
<dbReference type="PROSITE" id="PS51462">
    <property type="entry name" value="NUDIX"/>
    <property type="match status" value="1"/>
</dbReference>
<protein>
    <recommendedName>
        <fullName evidence="4">NAD(+) diphosphatase</fullName>
        <ecNumber evidence="4">3.6.1.22</ecNumber>
    </recommendedName>
</protein>
<dbReference type="Pfam" id="PF00293">
    <property type="entry name" value="NUDIX"/>
    <property type="match status" value="1"/>
</dbReference>
<comment type="cofactor">
    <cofactor evidence="1">
        <name>Mg(2+)</name>
        <dbReference type="ChEBI" id="CHEBI:18420"/>
    </cofactor>
</comment>
<evidence type="ECO:0000259" key="10">
    <source>
        <dbReference type="PROSITE" id="PS51462"/>
    </source>
</evidence>
<dbReference type="GO" id="GO:0006742">
    <property type="term" value="P:NADP+ catabolic process"/>
    <property type="evidence" value="ECO:0007669"/>
    <property type="project" value="TreeGrafter"/>
</dbReference>
<evidence type="ECO:0000256" key="1">
    <source>
        <dbReference type="ARBA" id="ARBA00001946"/>
    </source>
</evidence>
<comment type="cofactor">
    <cofactor evidence="2">
        <name>Zn(2+)</name>
        <dbReference type="ChEBI" id="CHEBI:29105"/>
    </cofactor>
</comment>
<evidence type="ECO:0000256" key="7">
    <source>
        <dbReference type="ARBA" id="ARBA00022842"/>
    </source>
</evidence>
<dbReference type="AlphaFoldDB" id="A0A0D6DXF3"/>
<dbReference type="PANTHER" id="PTHR42904">
    <property type="entry name" value="NUDIX HYDROLASE, NUDC SUBFAMILY"/>
    <property type="match status" value="1"/>
</dbReference>
<comment type="similarity">
    <text evidence="3">Belongs to the Nudix hydrolase family. NudC subfamily.</text>
</comment>
<organism evidence="11 12">
    <name type="scientific">Pseudolactococcus piscium MKFS47</name>
    <dbReference type="NCBI Taxonomy" id="297352"/>
    <lineage>
        <taxon>Bacteria</taxon>
        <taxon>Bacillati</taxon>
        <taxon>Bacillota</taxon>
        <taxon>Bacilli</taxon>
        <taxon>Lactobacillales</taxon>
        <taxon>Streptococcaceae</taxon>
        <taxon>Pseudolactococcus</taxon>
    </lineage>
</organism>
<evidence type="ECO:0000256" key="9">
    <source>
        <dbReference type="ARBA" id="ARBA00023679"/>
    </source>
</evidence>
<keyword evidence="6" id="KW-0378">Hydrolase</keyword>
<dbReference type="EC" id="3.6.1.22" evidence="4"/>
<dbReference type="PROSITE" id="PS00893">
    <property type="entry name" value="NUDIX_BOX"/>
    <property type="match status" value="1"/>
</dbReference>
<dbReference type="InterPro" id="IPR015797">
    <property type="entry name" value="NUDIX_hydrolase-like_dom_sf"/>
</dbReference>
<keyword evidence="8" id="KW-0520">NAD</keyword>
<dbReference type="EMBL" id="LN774769">
    <property type="protein sequence ID" value="CEN28442.1"/>
    <property type="molecule type" value="Genomic_DNA"/>
</dbReference>